<dbReference type="Gene3D" id="3.30.1060.10">
    <property type="entry name" value="Peptide methionine sulphoxide reductase MsrA"/>
    <property type="match status" value="1"/>
</dbReference>
<gene>
    <name evidence="4" type="primary">msrA</name>
    <name evidence="6" type="ORF">B9O19_02221</name>
</gene>
<proteinExistence type="inferred from homology"/>
<dbReference type="RefSeq" id="WP_102366488.1">
    <property type="nucleotide sequence ID" value="NZ_CP020991.1"/>
</dbReference>
<dbReference type="AlphaFoldDB" id="A0A2K9P526"/>
<accession>A0A2K9P526</accession>
<keyword evidence="7" id="KW-1185">Reference proteome</keyword>
<evidence type="ECO:0000256" key="1">
    <source>
        <dbReference type="ARBA" id="ARBA00023002"/>
    </source>
</evidence>
<comment type="catalytic activity">
    <reaction evidence="3 4">
        <text>[thioredoxin]-disulfide + L-methionine + H2O = L-methionine (S)-S-oxide + [thioredoxin]-dithiol</text>
        <dbReference type="Rhea" id="RHEA:19993"/>
        <dbReference type="Rhea" id="RHEA-COMP:10698"/>
        <dbReference type="Rhea" id="RHEA-COMP:10700"/>
        <dbReference type="ChEBI" id="CHEBI:15377"/>
        <dbReference type="ChEBI" id="CHEBI:29950"/>
        <dbReference type="ChEBI" id="CHEBI:50058"/>
        <dbReference type="ChEBI" id="CHEBI:57844"/>
        <dbReference type="ChEBI" id="CHEBI:58772"/>
        <dbReference type="EC" id="1.8.4.11"/>
    </reaction>
</comment>
<dbReference type="SUPFAM" id="SSF55068">
    <property type="entry name" value="Peptide methionine sulfoxide reductase"/>
    <property type="match status" value="1"/>
</dbReference>
<reference evidence="6 7" key="1">
    <citation type="submission" date="2017-04" db="EMBL/GenBank/DDBJ databases">
        <title>Monoglobus pectinilyticus 14 draft genome.</title>
        <authorList>
            <person name="Kim C."/>
            <person name="Rosendale D.I."/>
            <person name="Kelly W.J."/>
            <person name="Tannock G.W."/>
            <person name="Patchett M.L."/>
            <person name="Jordens J.Z."/>
        </authorList>
    </citation>
    <scope>NUCLEOTIDE SEQUENCE [LARGE SCALE GENOMIC DNA]</scope>
    <source>
        <strain evidence="6 7">14</strain>
    </source>
</reference>
<evidence type="ECO:0000256" key="2">
    <source>
        <dbReference type="ARBA" id="ARBA00047806"/>
    </source>
</evidence>
<feature type="domain" description="Peptide methionine sulphoxide reductase MsrA" evidence="5">
    <location>
        <begin position="4"/>
        <end position="154"/>
    </location>
</feature>
<name>A0A2K9P526_9FIRM</name>
<dbReference type="Proteomes" id="UP000235589">
    <property type="component" value="Chromosome"/>
</dbReference>
<dbReference type="GO" id="GO:0033744">
    <property type="term" value="F:L-methionine:thioredoxin-disulfide S-oxidoreductase activity"/>
    <property type="evidence" value="ECO:0007669"/>
    <property type="project" value="RHEA"/>
</dbReference>
<dbReference type="Pfam" id="PF01625">
    <property type="entry name" value="PMSR"/>
    <property type="match status" value="1"/>
</dbReference>
<comment type="catalytic activity">
    <reaction evidence="2 4">
        <text>L-methionyl-[protein] + [thioredoxin]-disulfide + H2O = L-methionyl-(S)-S-oxide-[protein] + [thioredoxin]-dithiol</text>
        <dbReference type="Rhea" id="RHEA:14217"/>
        <dbReference type="Rhea" id="RHEA-COMP:10698"/>
        <dbReference type="Rhea" id="RHEA-COMP:10700"/>
        <dbReference type="Rhea" id="RHEA-COMP:12313"/>
        <dbReference type="Rhea" id="RHEA-COMP:12315"/>
        <dbReference type="ChEBI" id="CHEBI:15377"/>
        <dbReference type="ChEBI" id="CHEBI:16044"/>
        <dbReference type="ChEBI" id="CHEBI:29950"/>
        <dbReference type="ChEBI" id="CHEBI:44120"/>
        <dbReference type="ChEBI" id="CHEBI:50058"/>
        <dbReference type="EC" id="1.8.4.11"/>
    </reaction>
</comment>
<evidence type="ECO:0000256" key="3">
    <source>
        <dbReference type="ARBA" id="ARBA00048782"/>
    </source>
</evidence>
<dbReference type="KEGG" id="mpec:B9O19_02221"/>
<dbReference type="InterPro" id="IPR050162">
    <property type="entry name" value="MsrA_MetSO_reductase"/>
</dbReference>
<dbReference type="InterPro" id="IPR002569">
    <property type="entry name" value="Met_Sox_Rdtase_MsrA_dom"/>
</dbReference>
<evidence type="ECO:0000259" key="5">
    <source>
        <dbReference type="Pfam" id="PF01625"/>
    </source>
</evidence>
<evidence type="ECO:0000313" key="6">
    <source>
        <dbReference type="EMBL" id="AUO20362.1"/>
    </source>
</evidence>
<dbReference type="PANTHER" id="PTHR42799:SF2">
    <property type="entry name" value="MITOCHONDRIAL PEPTIDE METHIONINE SULFOXIDE REDUCTASE"/>
    <property type="match status" value="1"/>
</dbReference>
<evidence type="ECO:0000256" key="4">
    <source>
        <dbReference type="HAMAP-Rule" id="MF_01401"/>
    </source>
</evidence>
<dbReference type="EC" id="1.8.4.11" evidence="4"/>
<dbReference type="InterPro" id="IPR036509">
    <property type="entry name" value="Met_Sox_Rdtase_MsrA_sf"/>
</dbReference>
<dbReference type="GO" id="GO:0005737">
    <property type="term" value="C:cytoplasm"/>
    <property type="evidence" value="ECO:0007669"/>
    <property type="project" value="TreeGrafter"/>
</dbReference>
<dbReference type="NCBIfam" id="TIGR00401">
    <property type="entry name" value="msrA"/>
    <property type="match status" value="1"/>
</dbReference>
<evidence type="ECO:0000313" key="7">
    <source>
        <dbReference type="Proteomes" id="UP000235589"/>
    </source>
</evidence>
<dbReference type="GeneID" id="98063592"/>
<protein>
    <recommendedName>
        <fullName evidence="4">Peptide methionine sulfoxide reductase MsrA</fullName>
        <shortName evidence="4">Protein-methionine-S-oxide reductase</shortName>
        <ecNumber evidence="4">1.8.4.11</ecNumber>
    </recommendedName>
    <alternativeName>
        <fullName evidence="4">Peptide-methionine (S)-S-oxide reductase</fullName>
        <shortName evidence="4">Peptide Met(O) reductase</shortName>
    </alternativeName>
</protein>
<feature type="active site" evidence="4">
    <location>
        <position position="11"/>
    </location>
</feature>
<dbReference type="PANTHER" id="PTHR42799">
    <property type="entry name" value="MITOCHONDRIAL PEPTIDE METHIONINE SULFOXIDE REDUCTASE"/>
    <property type="match status" value="1"/>
</dbReference>
<organism evidence="6 7">
    <name type="scientific">Monoglobus pectinilyticus</name>
    <dbReference type="NCBI Taxonomy" id="1981510"/>
    <lineage>
        <taxon>Bacteria</taxon>
        <taxon>Bacillati</taxon>
        <taxon>Bacillota</taxon>
        <taxon>Clostridia</taxon>
        <taxon>Monoglobales</taxon>
        <taxon>Monoglobaceae</taxon>
        <taxon>Monoglobus</taxon>
    </lineage>
</organism>
<dbReference type="GO" id="GO:0034599">
    <property type="term" value="P:cellular response to oxidative stress"/>
    <property type="evidence" value="ECO:0007669"/>
    <property type="project" value="TreeGrafter"/>
</dbReference>
<comment type="similarity">
    <text evidence="4">Belongs to the MsrA Met sulfoxide reductase family.</text>
</comment>
<sequence length="168" mass="19387">MKKKIYFAGGCFWGTQAYFSLLRGVVNTQCGYSNGTAKNPTYEDVCRGNTGHAETVMIEYDDSMIKLDKLLTEFFKTINPTTKNRQGNDIGSQYRSGIYYVDDADINTIQEFIENKQREYSRPIVTEVLPLLCYYPAEEYHQNYLDKNPGGYCHVDLNLIQKDDKIRN</sequence>
<dbReference type="HAMAP" id="MF_01401">
    <property type="entry name" value="MsrA"/>
    <property type="match status" value="1"/>
</dbReference>
<dbReference type="OrthoDB" id="4174719at2"/>
<dbReference type="GO" id="GO:0008113">
    <property type="term" value="F:peptide-methionine (S)-S-oxide reductase activity"/>
    <property type="evidence" value="ECO:0007669"/>
    <property type="project" value="UniProtKB-UniRule"/>
</dbReference>
<keyword evidence="1 4" id="KW-0560">Oxidoreductase</keyword>
<dbReference type="EMBL" id="CP020991">
    <property type="protein sequence ID" value="AUO20362.1"/>
    <property type="molecule type" value="Genomic_DNA"/>
</dbReference>
<comment type="function">
    <text evidence="4">Has an important function as a repair enzyme for proteins that have been inactivated by oxidation. Catalyzes the reversible oxidation-reduction of methionine sulfoxide in proteins to methionine.</text>
</comment>